<reference evidence="1 2" key="1">
    <citation type="journal article" date="2022" name="New Phytol.">
        <title>Ecological generalism drives hyperdiversity of secondary metabolite gene clusters in xylarialean endophytes.</title>
        <authorList>
            <person name="Franco M.E.E."/>
            <person name="Wisecaver J.H."/>
            <person name="Arnold A.E."/>
            <person name="Ju Y.M."/>
            <person name="Slot J.C."/>
            <person name="Ahrendt S."/>
            <person name="Moore L.P."/>
            <person name="Eastman K.E."/>
            <person name="Scott K."/>
            <person name="Konkel Z."/>
            <person name="Mondo S.J."/>
            <person name="Kuo A."/>
            <person name="Hayes R.D."/>
            <person name="Haridas S."/>
            <person name="Andreopoulos B."/>
            <person name="Riley R."/>
            <person name="LaButti K."/>
            <person name="Pangilinan J."/>
            <person name="Lipzen A."/>
            <person name="Amirebrahimi M."/>
            <person name="Yan J."/>
            <person name="Adam C."/>
            <person name="Keymanesh K."/>
            <person name="Ng V."/>
            <person name="Louie K."/>
            <person name="Northen T."/>
            <person name="Drula E."/>
            <person name="Henrissat B."/>
            <person name="Hsieh H.M."/>
            <person name="Youens-Clark K."/>
            <person name="Lutzoni F."/>
            <person name="Miadlikowska J."/>
            <person name="Eastwood D.C."/>
            <person name="Hamelin R.C."/>
            <person name="Grigoriev I.V."/>
            <person name="U'Ren J.M."/>
        </authorList>
    </citation>
    <scope>NUCLEOTIDE SEQUENCE [LARGE SCALE GENOMIC DNA]</scope>
    <source>
        <strain evidence="1 2">CBS 119005</strain>
    </source>
</reference>
<evidence type="ECO:0000313" key="1">
    <source>
        <dbReference type="EMBL" id="KAI4870664.1"/>
    </source>
</evidence>
<gene>
    <name evidence="1" type="ORF">F4820DRAFT_220614</name>
</gene>
<protein>
    <submittedName>
        <fullName evidence="1">Uncharacterized protein</fullName>
    </submittedName>
</protein>
<comment type="caution">
    <text evidence="1">The sequence shown here is derived from an EMBL/GenBank/DDBJ whole genome shotgun (WGS) entry which is preliminary data.</text>
</comment>
<evidence type="ECO:0000313" key="2">
    <source>
        <dbReference type="Proteomes" id="UP001497700"/>
    </source>
</evidence>
<keyword evidence="2" id="KW-1185">Reference proteome</keyword>
<accession>A0ACB9ZGQ9</accession>
<sequence>MAHHTELELKTFELSSIYSDLTLSITSVALVSDVPSEYPPDELCRLIQESQLWLVSSGLCRIQIIVDQSRLPMSSEEARISFLEHLADTICECPLWATLGLTIRLEDVQHQSRWYNGGPNLFYIVEHPHKSSALLSPPHIPTARFCGIECLFSCNRDSRQTRRTDSERPTADNTYTDSDCLQSASEMNVLASIYNTNGDACSSDNFDDPSQVRKQWEDMAHMALYELVGIKKRYPGLRLFLLEPRPSLLEIAPAIWNAHYLQAVTIHAASFPVISAILAASSQDQPSSRKQESAKLLNNDDDDTDSSSPVSTETEIRLNNCRSTAERKLWDLVRTKLEPTIHTENTTRTTRSQPGELSIEPPEYTPREMDDLDEFEKGVPPKASENIGYSHTGFTNYSYQHWPPQVYGFQARYNYNLDIKAKSMRPVDGHVPEDNAAADNSIYLPDCSLQSQSQGSFPSLSSFSSSSEGVYDTPTIEEHAPRFQ</sequence>
<dbReference type="Proteomes" id="UP001497700">
    <property type="component" value="Unassembled WGS sequence"/>
</dbReference>
<dbReference type="EMBL" id="MU393423">
    <property type="protein sequence ID" value="KAI4870664.1"/>
    <property type="molecule type" value="Genomic_DNA"/>
</dbReference>
<proteinExistence type="predicted"/>
<name>A0ACB9ZGQ9_9PEZI</name>
<organism evidence="1 2">
    <name type="scientific">Hypoxylon rubiginosum</name>
    <dbReference type="NCBI Taxonomy" id="110542"/>
    <lineage>
        <taxon>Eukaryota</taxon>
        <taxon>Fungi</taxon>
        <taxon>Dikarya</taxon>
        <taxon>Ascomycota</taxon>
        <taxon>Pezizomycotina</taxon>
        <taxon>Sordariomycetes</taxon>
        <taxon>Xylariomycetidae</taxon>
        <taxon>Xylariales</taxon>
        <taxon>Hypoxylaceae</taxon>
        <taxon>Hypoxylon</taxon>
    </lineage>
</organism>